<comment type="caution">
    <text evidence="1">The sequence shown here is derived from an EMBL/GenBank/DDBJ whole genome shotgun (WGS) entry which is preliminary data.</text>
</comment>
<protein>
    <submittedName>
        <fullName evidence="1">Uncharacterized protein</fullName>
    </submittedName>
</protein>
<gene>
    <name evidence="1" type="ORF">ACFS2C_04105</name>
</gene>
<dbReference type="EMBL" id="JBHUOF010000004">
    <property type="protein sequence ID" value="MFD2798571.1"/>
    <property type="molecule type" value="Genomic_DNA"/>
</dbReference>
<proteinExistence type="predicted"/>
<evidence type="ECO:0000313" key="1">
    <source>
        <dbReference type="EMBL" id="MFD2798571.1"/>
    </source>
</evidence>
<evidence type="ECO:0000313" key="2">
    <source>
        <dbReference type="Proteomes" id="UP001597478"/>
    </source>
</evidence>
<reference evidence="2" key="1">
    <citation type="journal article" date="2019" name="Int. J. Syst. Evol. Microbiol.">
        <title>The Global Catalogue of Microorganisms (GCM) 10K type strain sequencing project: providing services to taxonomists for standard genome sequencing and annotation.</title>
        <authorList>
            <consortium name="The Broad Institute Genomics Platform"/>
            <consortium name="The Broad Institute Genome Sequencing Center for Infectious Disease"/>
            <person name="Wu L."/>
            <person name="Ma J."/>
        </authorList>
    </citation>
    <scope>NUCLEOTIDE SEQUENCE [LARGE SCALE GENOMIC DNA]</scope>
    <source>
        <strain evidence="2">IBRC-M 10906</strain>
    </source>
</reference>
<organism evidence="1 2">
    <name type="scientific">Prauserella oleivorans</name>
    <dbReference type="NCBI Taxonomy" id="1478153"/>
    <lineage>
        <taxon>Bacteria</taxon>
        <taxon>Bacillati</taxon>
        <taxon>Actinomycetota</taxon>
        <taxon>Actinomycetes</taxon>
        <taxon>Pseudonocardiales</taxon>
        <taxon>Pseudonocardiaceae</taxon>
        <taxon>Prauserella</taxon>
    </lineage>
</organism>
<dbReference type="Proteomes" id="UP001597478">
    <property type="component" value="Unassembled WGS sequence"/>
</dbReference>
<keyword evidence="2" id="KW-1185">Reference proteome</keyword>
<name>A0ABW5W4S5_9PSEU</name>
<sequence length="163" mass="18363">MEKFLGIYLKDQLALGVLWRELARRAERNNRGSQAGEALARVAMGIAEDVDTFRTIMRRLGVRPNPAKTAGAVAAERLGRLKLNGRLRTYSMLSRFVELEILTMGIQGKKQLWTTLRDLAGLATRLPDIDFDHLIARAERQRAELEPFRTSVGTQAFRGDQPT</sequence>
<accession>A0ABW5W4S5</accession>
<dbReference type="RefSeq" id="WP_377389533.1">
    <property type="nucleotide sequence ID" value="NZ_JBHSAN010000017.1"/>
</dbReference>